<evidence type="ECO:0000313" key="2">
    <source>
        <dbReference type="Proteomes" id="UP000827208"/>
    </source>
</evidence>
<evidence type="ECO:0000313" key="1">
    <source>
        <dbReference type="EMBL" id="QOI66255.1"/>
    </source>
</evidence>
<name>A0AAE7MUE0_9CAUD</name>
<keyword evidence="2" id="KW-1185">Reference proteome</keyword>
<organism evidence="1 2">
    <name type="scientific">Ruminococcus phage phiRgPS_6</name>
    <dbReference type="NCBI Taxonomy" id="2772521"/>
    <lineage>
        <taxon>Viruses</taxon>
        <taxon>Duplodnaviria</taxon>
        <taxon>Heunggongvirae</taxon>
        <taxon>Uroviricota</taxon>
        <taxon>Caudoviricetes</taxon>
    </lineage>
</organism>
<sequence>MKKFNWKEFKNKDNKIAVHCKTEEEAKDFCRQMYKHGMEWESGNSYLSCTHYEVYKGETCYIGIGMFSSYRHYNSEGYEILEWSDYMNKEFTKVDLKSGMVVEYNDNYFGKRLVAGGFLIGEDGHADLGDYNENLKSVVSDLEIVRVYKIKCMGKISSIMHDGNLELIWERKEPKKMTVEEMRKKLEELTGEQIEVTA</sequence>
<gene>
    <name evidence="1" type="primary">gp53</name>
</gene>
<reference evidence="1" key="1">
    <citation type="submission" date="2020-09" db="EMBL/GenBank/DDBJ databases">
        <title>Temperate bacteriophages infecting mucin-degrading bacterium Ruminococcus gnavus from the human gut.</title>
        <authorList>
            <person name="Khokhlova E.V."/>
            <person name="Shkoporov A.N."/>
            <person name="Draper L.A."/>
            <person name="Kingston A.R."/>
            <person name="Forde A."/>
            <person name="Ross R.P."/>
            <person name="Hill C."/>
        </authorList>
    </citation>
    <scope>NUCLEOTIDE SEQUENCE</scope>
</reference>
<protein>
    <submittedName>
        <fullName evidence="1">Uncharacterized protein</fullName>
    </submittedName>
</protein>
<dbReference type="Proteomes" id="UP000827208">
    <property type="component" value="Segment"/>
</dbReference>
<accession>A0AAE7MUE0</accession>
<dbReference type="EMBL" id="MT980839">
    <property type="protein sequence ID" value="QOI66255.1"/>
    <property type="molecule type" value="Genomic_DNA"/>
</dbReference>
<proteinExistence type="predicted"/>